<sequence length="307" mass="33997">MLFHLRDAFRSGDIWLARSRRYGDIKQTLVSTQAVTQARLVAPLRPEEWLSDRRSRLGTRLKDLGRAARAGAIPGGAIENGVLHVERLEASSPEGVDDLVLDFYGQMPRARITDLLLEVDASTAFSEAFRHLRTGEPCADRIGLMNVLLAEGVNLGLRKMAEATNTHSHWELIRLARWHVEGEAYDRALAMVVEAQAGLPMAAFWGRGASASSDGQFFVASEQGEAMNLVNAKYGNTPGLKAYSHVSDQYAPFATQVIPATASEAPYILDGLLMNDAGRALRRHRRIHRSRFRGMRASRLQVRPSHS</sequence>
<dbReference type="InterPro" id="IPR002513">
    <property type="entry name" value="Tn3_Tnp_DDE_dom"/>
</dbReference>
<dbReference type="Proteomes" id="UP001317629">
    <property type="component" value="Plasmid pSS37A-Re-2"/>
</dbReference>
<accession>A0ABM8EEF0</accession>
<geneLocation type="plasmid" evidence="2 3">
    <name>pSS37A-Re-2</name>
</geneLocation>
<feature type="domain" description="Tn3 transposase DDE" evidence="1">
    <location>
        <begin position="114"/>
        <end position="283"/>
    </location>
</feature>
<reference evidence="2 3" key="1">
    <citation type="journal article" date="2023" name="Int. J. Syst. Evol. Microbiol.">
        <title>Methylocystis iwaonis sp. nov., a type II methane-oxidizing bacterium from surface soil of a rice paddy field in Japan, and emended description of the genus Methylocystis (ex Whittenbury et al. 1970) Bowman et al. 1993.</title>
        <authorList>
            <person name="Kaise H."/>
            <person name="Sawadogo J.B."/>
            <person name="Alam M.S."/>
            <person name="Ueno C."/>
            <person name="Dianou D."/>
            <person name="Shinjo R."/>
            <person name="Asakawa S."/>
        </authorList>
    </citation>
    <scope>NUCLEOTIDE SEQUENCE [LARGE SCALE GENOMIC DNA]</scope>
    <source>
        <strain evidence="2 3">SS37A-Re</strain>
    </source>
</reference>
<evidence type="ECO:0000313" key="2">
    <source>
        <dbReference type="EMBL" id="BDV36373.1"/>
    </source>
</evidence>
<keyword evidence="2" id="KW-0614">Plasmid</keyword>
<dbReference type="Pfam" id="PF01526">
    <property type="entry name" value="DDE_Tnp_Tn3"/>
    <property type="match status" value="1"/>
</dbReference>
<keyword evidence="3" id="KW-1185">Reference proteome</keyword>
<proteinExistence type="predicted"/>
<protein>
    <recommendedName>
        <fullName evidence="1">Tn3 transposase DDE domain-containing protein</fullName>
    </recommendedName>
</protein>
<evidence type="ECO:0000313" key="3">
    <source>
        <dbReference type="Proteomes" id="UP001317629"/>
    </source>
</evidence>
<evidence type="ECO:0000259" key="1">
    <source>
        <dbReference type="Pfam" id="PF01526"/>
    </source>
</evidence>
<dbReference type="EMBL" id="AP027144">
    <property type="protein sequence ID" value="BDV36373.1"/>
    <property type="molecule type" value="Genomic_DNA"/>
</dbReference>
<gene>
    <name evidence="2" type="ORF">SS37A_39030</name>
</gene>
<name>A0ABM8EEF0_9HYPH</name>
<organism evidence="2 3">
    <name type="scientific">Methylocystis iwaonis</name>
    <dbReference type="NCBI Taxonomy" id="2885079"/>
    <lineage>
        <taxon>Bacteria</taxon>
        <taxon>Pseudomonadati</taxon>
        <taxon>Pseudomonadota</taxon>
        <taxon>Alphaproteobacteria</taxon>
        <taxon>Hyphomicrobiales</taxon>
        <taxon>Methylocystaceae</taxon>
        <taxon>Methylocystis</taxon>
    </lineage>
</organism>